<dbReference type="SUPFAM" id="SSF56672">
    <property type="entry name" value="DNA/RNA polymerases"/>
    <property type="match status" value="1"/>
</dbReference>
<dbReference type="PANTHER" id="PTHR37984">
    <property type="entry name" value="PROTEIN CBG26694"/>
    <property type="match status" value="1"/>
</dbReference>
<dbReference type="Gene3D" id="2.10.25.10">
    <property type="entry name" value="Laminin"/>
    <property type="match status" value="1"/>
</dbReference>
<organism evidence="7 8">
    <name type="scientific">Ancylostoma ceylanicum</name>
    <dbReference type="NCBI Taxonomy" id="53326"/>
    <lineage>
        <taxon>Eukaryota</taxon>
        <taxon>Metazoa</taxon>
        <taxon>Ecdysozoa</taxon>
        <taxon>Nematoda</taxon>
        <taxon>Chromadorea</taxon>
        <taxon>Rhabditida</taxon>
        <taxon>Rhabditina</taxon>
        <taxon>Rhabditomorpha</taxon>
        <taxon>Strongyloidea</taxon>
        <taxon>Ancylostomatidae</taxon>
        <taxon>Ancylostomatinae</taxon>
        <taxon>Ancylostoma</taxon>
    </lineage>
</organism>
<dbReference type="InterPro" id="IPR036055">
    <property type="entry name" value="LDL_receptor-like_sf"/>
</dbReference>
<evidence type="ECO:0000313" key="7">
    <source>
        <dbReference type="EMBL" id="EPB66716.1"/>
    </source>
</evidence>
<feature type="compositionally biased region" description="Polar residues" evidence="5">
    <location>
        <begin position="590"/>
        <end position="605"/>
    </location>
</feature>
<evidence type="ECO:0000256" key="1">
    <source>
        <dbReference type="ARBA" id="ARBA00012493"/>
    </source>
</evidence>
<evidence type="ECO:0000256" key="3">
    <source>
        <dbReference type="ARBA" id="ARBA00023268"/>
    </source>
</evidence>
<dbReference type="CDD" id="cd09274">
    <property type="entry name" value="RNase_HI_RT_Ty3"/>
    <property type="match status" value="1"/>
</dbReference>
<evidence type="ECO:0000259" key="6">
    <source>
        <dbReference type="PROSITE" id="PS50878"/>
    </source>
</evidence>
<dbReference type="SUPFAM" id="SSF57424">
    <property type="entry name" value="LDL receptor-like module"/>
    <property type="match status" value="1"/>
</dbReference>
<dbReference type="Gene3D" id="4.10.400.10">
    <property type="entry name" value="Low-density Lipoprotein Receptor"/>
    <property type="match status" value="2"/>
</dbReference>
<dbReference type="InterPro" id="IPR002172">
    <property type="entry name" value="LDrepeatLR_classA_rpt"/>
</dbReference>
<dbReference type="Pfam" id="PF00078">
    <property type="entry name" value="RVT_1"/>
    <property type="match status" value="1"/>
</dbReference>
<dbReference type="GO" id="GO:0003964">
    <property type="term" value="F:RNA-directed DNA polymerase activity"/>
    <property type="evidence" value="ECO:0007669"/>
    <property type="project" value="UniProtKB-EC"/>
</dbReference>
<keyword evidence="3" id="KW-0511">Multifunctional enzyme</keyword>
<reference evidence="7 8" key="1">
    <citation type="submission" date="2013-05" db="EMBL/GenBank/DDBJ databases">
        <title>Draft genome of the parasitic nematode Anyclostoma ceylanicum.</title>
        <authorList>
            <person name="Mitreva M."/>
        </authorList>
    </citation>
    <scope>NUCLEOTIDE SEQUENCE [LARGE SCALE GENOMIC DNA]</scope>
</reference>
<gene>
    <name evidence="7" type="ORF">ANCCEY_14193</name>
</gene>
<dbReference type="EC" id="2.7.7.49" evidence="1"/>
<dbReference type="Pfam" id="PF17919">
    <property type="entry name" value="RT_RNaseH_2"/>
    <property type="match status" value="1"/>
</dbReference>
<feature type="domain" description="Reverse transcriptase" evidence="6">
    <location>
        <begin position="1"/>
        <end position="62"/>
    </location>
</feature>
<sequence length="605" mass="67789">MVAGLRGVATYLDDILVCGRTEQEHTENLLALFERIAEYGFKVRIEKCSFAKPEIRYLGFIVDKNGRRPNPEKIEAIKSMVEPKNVGQLRAFLGMITYYATFMPTMKDLRGPLDALLKKDMKWEWTSKQQTAFEKLKKALSSELNLAHYDARQKIVVAADACDYGIGCVISHRYGVGSEKPIAHASRSLTAAEKNYSQIEKEALGIVFAVKKFHKYVFGRKFLLLTDHKPLLAIFGDKKGVPVYSANRLMRWATILLGYDFDIEYVNTTKFGQADGLSRMMQKHQVEDEDIVIASVENDVDSLLKECIRRLPVTVDDVESYTRTDPVLRKVISCVKSGKWPKANQKLAHFHNRPGTLSVVGAGSPSRVCSEANCSHMCRFIRDSRNKYECTCPLGYAISSESPSTCVLNVPCSAWQFACDDGKACVHYAKKCDRIPDCGTELKRCFSDGSDESPSLCRNLCNGKVDCEDGSDERHCRCLSPASEFDCSSFPLKYDGECVKRRLICDGFPDCENGADESPEVALRTYSIVTSNSSDPVLPPPNSRSLSRSSTSRNRCDIKDISLNRFYAPPPSAARRFSTVRIGNYEKKNTGPTNPFTSNEYTEIE</sequence>
<dbReference type="PANTHER" id="PTHR37984:SF5">
    <property type="entry name" value="PROTEIN NYNRIN-LIKE"/>
    <property type="match status" value="1"/>
</dbReference>
<dbReference type="PRINTS" id="PR00261">
    <property type="entry name" value="LDLRECEPTOR"/>
</dbReference>
<dbReference type="InterPro" id="IPR043128">
    <property type="entry name" value="Rev_trsase/Diguanyl_cyclase"/>
</dbReference>
<dbReference type="PROSITE" id="PS50878">
    <property type="entry name" value="RT_POL"/>
    <property type="match status" value="1"/>
</dbReference>
<keyword evidence="7" id="KW-0675">Receptor</keyword>
<comment type="caution">
    <text evidence="4">Lacks conserved residue(s) required for the propagation of feature annotation.</text>
</comment>
<feature type="region of interest" description="Disordered" evidence="5">
    <location>
        <begin position="531"/>
        <end position="553"/>
    </location>
</feature>
<dbReference type="CDD" id="cd00112">
    <property type="entry name" value="LDLa"/>
    <property type="match status" value="2"/>
</dbReference>
<dbReference type="FunFam" id="3.30.70.270:FF:000020">
    <property type="entry name" value="Transposon Tf2-6 polyprotein-like Protein"/>
    <property type="match status" value="1"/>
</dbReference>
<proteinExistence type="predicted"/>
<keyword evidence="8" id="KW-1185">Reference proteome</keyword>
<evidence type="ECO:0000256" key="5">
    <source>
        <dbReference type="SAM" id="MobiDB-lite"/>
    </source>
</evidence>
<feature type="region of interest" description="Disordered" evidence="5">
    <location>
        <begin position="585"/>
        <end position="605"/>
    </location>
</feature>
<dbReference type="Gene3D" id="3.30.70.270">
    <property type="match status" value="2"/>
</dbReference>
<dbReference type="InterPro" id="IPR041577">
    <property type="entry name" value="RT_RNaseH_2"/>
</dbReference>
<dbReference type="EMBL" id="KE125954">
    <property type="protein sequence ID" value="EPB66716.1"/>
    <property type="molecule type" value="Genomic_DNA"/>
</dbReference>
<evidence type="ECO:0000313" key="8">
    <source>
        <dbReference type="Proteomes" id="UP000054495"/>
    </source>
</evidence>
<evidence type="ECO:0000256" key="4">
    <source>
        <dbReference type="PROSITE-ProRule" id="PRU00124"/>
    </source>
</evidence>
<evidence type="ECO:0000256" key="2">
    <source>
        <dbReference type="ARBA" id="ARBA00023157"/>
    </source>
</evidence>
<keyword evidence="2 4" id="KW-1015">Disulfide bond</keyword>
<dbReference type="InterPro" id="IPR043502">
    <property type="entry name" value="DNA/RNA_pol_sf"/>
</dbReference>
<feature type="compositionally biased region" description="Low complexity" evidence="5">
    <location>
        <begin position="543"/>
        <end position="553"/>
    </location>
</feature>
<dbReference type="SMART" id="SM00192">
    <property type="entry name" value="LDLa"/>
    <property type="match status" value="2"/>
</dbReference>
<dbReference type="Proteomes" id="UP000054495">
    <property type="component" value="Unassembled WGS sequence"/>
</dbReference>
<protein>
    <recommendedName>
        <fullName evidence="1">RNA-directed DNA polymerase</fullName>
        <ecNumber evidence="1">2.7.7.49</ecNumber>
    </recommendedName>
</protein>
<keyword evidence="7" id="KW-0449">Lipoprotein</keyword>
<dbReference type="InterPro" id="IPR050951">
    <property type="entry name" value="Retrovirus_Pol_polyprotein"/>
</dbReference>
<dbReference type="AlphaFoldDB" id="A0A0D6LAD8"/>
<name>A0A0D6LAD8_9BILA</name>
<dbReference type="PROSITE" id="PS50068">
    <property type="entry name" value="LDLRA_2"/>
    <property type="match status" value="2"/>
</dbReference>
<dbReference type="InterPro" id="IPR000477">
    <property type="entry name" value="RT_dom"/>
</dbReference>
<accession>A0A0D6LAD8</accession>
<feature type="disulfide bond" evidence="4">
    <location>
        <begin position="461"/>
        <end position="476"/>
    </location>
</feature>